<dbReference type="Proteomes" id="UP000481153">
    <property type="component" value="Unassembled WGS sequence"/>
</dbReference>
<evidence type="ECO:0000313" key="12">
    <source>
        <dbReference type="EMBL" id="KAF0722725.1"/>
    </source>
</evidence>
<keyword evidence="11" id="KW-0472">Membrane</keyword>
<gene>
    <name evidence="12" type="ORF">Ae201684_018204</name>
</gene>
<evidence type="ECO:0000256" key="3">
    <source>
        <dbReference type="ARBA" id="ARBA00022475"/>
    </source>
</evidence>
<evidence type="ECO:0000256" key="1">
    <source>
        <dbReference type="ARBA" id="ARBA00004651"/>
    </source>
</evidence>
<keyword evidence="8" id="KW-0407">Ion channel</keyword>
<dbReference type="VEuPathDB" id="FungiDB:AeMF1_000634"/>
<accession>A0A6G0W684</accession>
<evidence type="ECO:0000256" key="6">
    <source>
        <dbReference type="ARBA" id="ARBA00022837"/>
    </source>
</evidence>
<keyword evidence="4" id="KW-0109">Calcium transport</keyword>
<dbReference type="Pfam" id="PF12796">
    <property type="entry name" value="Ank_2"/>
    <property type="match status" value="1"/>
</dbReference>
<dbReference type="PANTHER" id="PTHR10582">
    <property type="entry name" value="TRANSIENT RECEPTOR POTENTIAL ION CHANNEL PROTEIN"/>
    <property type="match status" value="1"/>
</dbReference>
<evidence type="ECO:0000256" key="2">
    <source>
        <dbReference type="ARBA" id="ARBA00022448"/>
    </source>
</evidence>
<comment type="caution">
    <text evidence="12">The sequence shown here is derived from an EMBL/GenBank/DDBJ whole genome shotgun (WGS) entry which is preliminary data.</text>
</comment>
<dbReference type="PROSITE" id="PS50088">
    <property type="entry name" value="ANK_REPEAT"/>
    <property type="match status" value="2"/>
</dbReference>
<keyword evidence="9" id="KW-0040">ANK repeat</keyword>
<feature type="transmembrane region" description="Helical" evidence="11">
    <location>
        <begin position="383"/>
        <end position="410"/>
    </location>
</feature>
<keyword evidence="2" id="KW-0813">Transport</keyword>
<keyword evidence="6" id="KW-0106">Calcium</keyword>
<dbReference type="PANTHER" id="PTHR10582:SF2">
    <property type="entry name" value="INACTIVE"/>
    <property type="match status" value="1"/>
</dbReference>
<evidence type="ECO:0000256" key="7">
    <source>
        <dbReference type="ARBA" id="ARBA00023065"/>
    </source>
</evidence>
<sequence>MPSHSVDIQTDQSPLNLSYGTASSTTSVPRWSFPFLENGGDSTKLAKWLESSPEDVDRVDDEGKTALMRAVLLDRSDFVHKILQHNPNVDFVDRNGKTALMHAVVVGNSDIVSMLLEEFADLDVEDVDGNTATMLVSDALAHRQHGVNVSEWEQIKSLLKKENIYRSTSEDYRERFQEKVEQILRKQSDFNESLFRRAINRHPELGVLFLNECLVVDRHTLGFRHLSLIYGDQVRTSPLYGMLHPMNQEVQMRINKSVLSHPVMRRILELKWEMFGERIYYQQILAYILLLSTMTISAFLVGTNMSSGDGLSDGGDEVNVTDACLFIWCLVVSFVLSGRLVTRLLRPHWFWMLARFLYDGRLTGYKPEVVIPELRLYKRFVRLLIAAITLSATAAGTYFLYGVAFVWLEIDRSNPFFLFGVNNLFLWFNAIYFLRLELMELVGESGNFLRGLRPKRSRESKIFRRGAKSYFSSPVNWIQLIVYLVIILIYVPMSSTWFVCDLIPELDVSPPVVNFVLAIGSILTLTLWLLTLQFLEIHPTAGFLLPILPSMLMDMWNFCIFYAAIDWGFTACFYIYMHGANQDFEKFGSVFSNVFYVMFGQKLDLTTFQDQSVNNVTDKTGGMVYEMYGSALTMIHSGVVVVFMLNLLLAMMNKSMNDGLENAKTEALASYARCLMRMELSTESSKITSKLIYVNQRDPLTHEYISYLNPAFAETKNKSEYVTTSADQAILRSFDESSKTWHGGLKAMKAATLARWQELRQSIPDLEAIPTLKKTLDSRENAMRKLFATANAATLPTKLNVETRLDELSCEIAVEVDAVIAIAPPAVADLVRDAKTDIRAAFDEQIENTREAMTEPEDLSFGAMWKSTQSQWKRQEQKIDALQRQIQTLLQQRSTGEASS</sequence>
<feature type="repeat" description="ANK" evidence="9">
    <location>
        <begin position="95"/>
        <end position="127"/>
    </location>
</feature>
<organism evidence="12 13">
    <name type="scientific">Aphanomyces euteiches</name>
    <dbReference type="NCBI Taxonomy" id="100861"/>
    <lineage>
        <taxon>Eukaryota</taxon>
        <taxon>Sar</taxon>
        <taxon>Stramenopiles</taxon>
        <taxon>Oomycota</taxon>
        <taxon>Saprolegniomycetes</taxon>
        <taxon>Saprolegniales</taxon>
        <taxon>Verrucalvaceae</taxon>
        <taxon>Aphanomyces</taxon>
    </lineage>
</organism>
<dbReference type="InterPro" id="IPR036770">
    <property type="entry name" value="Ankyrin_rpt-contain_sf"/>
</dbReference>
<keyword evidence="11" id="KW-1133">Transmembrane helix</keyword>
<evidence type="ECO:0000313" key="13">
    <source>
        <dbReference type="Proteomes" id="UP000481153"/>
    </source>
</evidence>
<keyword evidence="13" id="KW-1185">Reference proteome</keyword>
<dbReference type="GO" id="GO:0005886">
    <property type="term" value="C:plasma membrane"/>
    <property type="evidence" value="ECO:0007669"/>
    <property type="project" value="UniProtKB-SubCell"/>
</dbReference>
<name>A0A6G0W684_9STRA</name>
<feature type="repeat" description="ANK" evidence="9">
    <location>
        <begin position="62"/>
        <end position="94"/>
    </location>
</feature>
<feature type="region of interest" description="Disordered" evidence="10">
    <location>
        <begin position="1"/>
        <end position="27"/>
    </location>
</feature>
<evidence type="ECO:0000256" key="9">
    <source>
        <dbReference type="PROSITE-ProRule" id="PRU00023"/>
    </source>
</evidence>
<dbReference type="InterPro" id="IPR024862">
    <property type="entry name" value="TRPV"/>
</dbReference>
<feature type="transmembrane region" description="Helical" evidence="11">
    <location>
        <begin position="325"/>
        <end position="345"/>
    </location>
</feature>
<dbReference type="GO" id="GO:0005216">
    <property type="term" value="F:monoatomic ion channel activity"/>
    <property type="evidence" value="ECO:0007669"/>
    <property type="project" value="InterPro"/>
</dbReference>
<feature type="transmembrane region" description="Helical" evidence="11">
    <location>
        <begin position="284"/>
        <end position="305"/>
    </location>
</feature>
<dbReference type="GO" id="GO:0098703">
    <property type="term" value="P:calcium ion import across plasma membrane"/>
    <property type="evidence" value="ECO:0007669"/>
    <property type="project" value="TreeGrafter"/>
</dbReference>
<reference evidence="12 13" key="1">
    <citation type="submission" date="2019-07" db="EMBL/GenBank/DDBJ databases">
        <title>Genomics analysis of Aphanomyces spp. identifies a new class of oomycete effector associated with host adaptation.</title>
        <authorList>
            <person name="Gaulin E."/>
        </authorList>
    </citation>
    <scope>NUCLEOTIDE SEQUENCE [LARGE SCALE GENOMIC DNA]</scope>
    <source>
        <strain evidence="12 13">ATCC 201684</strain>
    </source>
</reference>
<keyword evidence="3" id="KW-1003">Cell membrane</keyword>
<evidence type="ECO:0000256" key="8">
    <source>
        <dbReference type="ARBA" id="ARBA00023303"/>
    </source>
</evidence>
<keyword evidence="11" id="KW-0812">Transmembrane</keyword>
<keyword evidence="5" id="KW-0677">Repeat</keyword>
<dbReference type="SUPFAM" id="SSF48403">
    <property type="entry name" value="Ankyrin repeat"/>
    <property type="match status" value="1"/>
</dbReference>
<feature type="transmembrane region" description="Helical" evidence="11">
    <location>
        <begin position="627"/>
        <end position="649"/>
    </location>
</feature>
<feature type="transmembrane region" description="Helical" evidence="11">
    <location>
        <begin position="556"/>
        <end position="577"/>
    </location>
</feature>
<evidence type="ECO:0000256" key="5">
    <source>
        <dbReference type="ARBA" id="ARBA00022737"/>
    </source>
</evidence>
<feature type="transmembrane region" description="Helical" evidence="11">
    <location>
        <begin position="416"/>
        <end position="434"/>
    </location>
</feature>
<dbReference type="InterPro" id="IPR002110">
    <property type="entry name" value="Ankyrin_rpt"/>
</dbReference>
<feature type="transmembrane region" description="Helical" evidence="11">
    <location>
        <begin position="474"/>
        <end position="493"/>
    </location>
</feature>
<proteinExistence type="predicted"/>
<evidence type="ECO:0000256" key="10">
    <source>
        <dbReference type="SAM" id="MobiDB-lite"/>
    </source>
</evidence>
<dbReference type="SMART" id="SM00248">
    <property type="entry name" value="ANK"/>
    <property type="match status" value="2"/>
</dbReference>
<dbReference type="EMBL" id="VJMJ01000326">
    <property type="protein sequence ID" value="KAF0722725.1"/>
    <property type="molecule type" value="Genomic_DNA"/>
</dbReference>
<comment type="subcellular location">
    <subcellularLocation>
        <location evidence="1">Cell membrane</location>
        <topology evidence="1">Multi-pass membrane protein</topology>
    </subcellularLocation>
</comment>
<dbReference type="AlphaFoldDB" id="A0A6G0W684"/>
<dbReference type="PROSITE" id="PS50297">
    <property type="entry name" value="ANK_REP_REGION"/>
    <property type="match status" value="1"/>
</dbReference>
<evidence type="ECO:0000256" key="4">
    <source>
        <dbReference type="ARBA" id="ARBA00022568"/>
    </source>
</evidence>
<feature type="transmembrane region" description="Helical" evidence="11">
    <location>
        <begin position="513"/>
        <end position="535"/>
    </location>
</feature>
<evidence type="ECO:0000256" key="11">
    <source>
        <dbReference type="SAM" id="Phobius"/>
    </source>
</evidence>
<protein>
    <submittedName>
        <fullName evidence="12">Uncharacterized protein</fullName>
    </submittedName>
</protein>
<keyword evidence="7" id="KW-0406">Ion transport</keyword>
<dbReference type="Gene3D" id="1.25.40.20">
    <property type="entry name" value="Ankyrin repeat-containing domain"/>
    <property type="match status" value="1"/>
</dbReference>